<evidence type="ECO:0000313" key="4">
    <source>
        <dbReference type="Proteomes" id="UP000319986"/>
    </source>
</evidence>
<feature type="domain" description="HNH nuclease" evidence="2">
    <location>
        <begin position="333"/>
        <end position="388"/>
    </location>
</feature>
<dbReference type="SMART" id="SM00507">
    <property type="entry name" value="HNHc"/>
    <property type="match status" value="1"/>
</dbReference>
<comment type="caution">
    <text evidence="3">The sequence shown here is derived from an EMBL/GenBank/DDBJ whole genome shotgun (WGS) entry which is preliminary data.</text>
</comment>
<organism evidence="3 4">
    <name type="scientific">Corynebacterium variabile</name>
    <dbReference type="NCBI Taxonomy" id="1727"/>
    <lineage>
        <taxon>Bacteria</taxon>
        <taxon>Bacillati</taxon>
        <taxon>Actinomycetota</taxon>
        <taxon>Actinomycetes</taxon>
        <taxon>Mycobacteriales</taxon>
        <taxon>Corynebacteriaceae</taxon>
        <taxon>Corynebacterium</taxon>
    </lineage>
</organism>
<protein>
    <recommendedName>
        <fullName evidence="2">HNH nuclease domain-containing protein</fullName>
    </recommendedName>
</protein>
<accession>A0A4Y4C7U5</accession>
<dbReference type="AlphaFoldDB" id="A0A4Y4C7U5"/>
<feature type="compositionally biased region" description="Pro residues" evidence="1">
    <location>
        <begin position="26"/>
        <end position="36"/>
    </location>
</feature>
<evidence type="ECO:0000256" key="1">
    <source>
        <dbReference type="SAM" id="MobiDB-lite"/>
    </source>
</evidence>
<feature type="compositionally biased region" description="Basic and acidic residues" evidence="1">
    <location>
        <begin position="215"/>
        <end position="224"/>
    </location>
</feature>
<name>A0A4Y4C7U5_9CORY</name>
<feature type="region of interest" description="Disordered" evidence="1">
    <location>
        <begin position="201"/>
        <end position="231"/>
    </location>
</feature>
<dbReference type="Proteomes" id="UP000319986">
    <property type="component" value="Unassembled WGS sequence"/>
</dbReference>
<proteinExistence type="predicted"/>
<reference evidence="3 4" key="1">
    <citation type="submission" date="2019-06" db="EMBL/GenBank/DDBJ databases">
        <title>Whole genome shotgun sequence of Corynebacterium variabile NBRC 15286.</title>
        <authorList>
            <person name="Hosoyama A."/>
            <person name="Uohara A."/>
            <person name="Ohji S."/>
            <person name="Ichikawa N."/>
        </authorList>
    </citation>
    <scope>NUCLEOTIDE SEQUENCE [LARGE SCALE GENOMIC DNA]</scope>
    <source>
        <strain evidence="3 4">NBRC 15286</strain>
    </source>
</reference>
<evidence type="ECO:0000313" key="3">
    <source>
        <dbReference type="EMBL" id="GEC87170.1"/>
    </source>
</evidence>
<dbReference type="CDD" id="cd00085">
    <property type="entry name" value="HNHc"/>
    <property type="match status" value="1"/>
</dbReference>
<gene>
    <name evidence="3" type="ORF">CVA01_24840</name>
</gene>
<dbReference type="InterPro" id="IPR003615">
    <property type="entry name" value="HNH_nuc"/>
</dbReference>
<sequence>MDVPLINEPAVRRPSASYPDTMTTPQAPPPTVPDPPPPRFEVATLPVNVFAGYRRGRGAPLWAVEVAEDPLAASTRELNLNHLALARACHPDPDTDLERHLSTLTARTGIPRHRISTYCDIGFMLTRFYAVASRLAHGAFSLEHLTMLTRALEGVDDAHLPAVQKSLFWALVPRRNGEALPGVRALHNKVQKIIAECDPLGRPLDEGEQASTRPADGRPAEQRRVYSQSLPDSPVTTLTAVLTDAEAEEFTTILDAVCRKLTCSRADGLMHLARGTTDVSVTLNLFRDPDSPVAATENGTWLDAVATEDSMERISALRVIGHGATESYTPTEAMTAFVRGRDGTCRFPGCDVPALDCDLDHVKRFLTDNTGGPTSTENLHCLCRRHHIMKTMGWFDVTLSGEGTEIWSSVDDGHIYMTEPHGPLAKYARSTHRIRSDRRRATLREHNRLRLERLDEFAEALDAARHEEVPF</sequence>
<dbReference type="EMBL" id="BJNT01000021">
    <property type="protein sequence ID" value="GEC87170.1"/>
    <property type="molecule type" value="Genomic_DNA"/>
</dbReference>
<evidence type="ECO:0000259" key="2">
    <source>
        <dbReference type="SMART" id="SM00507"/>
    </source>
</evidence>
<feature type="region of interest" description="Disordered" evidence="1">
    <location>
        <begin position="1"/>
        <end position="36"/>
    </location>
</feature>